<keyword evidence="1" id="KW-1133">Transmembrane helix</keyword>
<evidence type="ECO:0000313" key="2">
    <source>
        <dbReference type="EMBL" id="GFH88690.1"/>
    </source>
</evidence>
<dbReference type="AlphaFoldDB" id="A0A7J0A953"/>
<accession>A0A7J0A953</accession>
<gene>
    <name evidence="2" type="ORF">IMSAGC001_04134</name>
</gene>
<evidence type="ECO:0000313" key="3">
    <source>
        <dbReference type="Proteomes" id="UP000491181"/>
    </source>
</evidence>
<keyword evidence="1" id="KW-0812">Transmembrane</keyword>
<feature type="transmembrane region" description="Helical" evidence="1">
    <location>
        <begin position="22"/>
        <end position="40"/>
    </location>
</feature>
<protein>
    <submittedName>
        <fullName evidence="2">Uncharacterized protein</fullName>
    </submittedName>
</protein>
<keyword evidence="1" id="KW-0472">Membrane</keyword>
<name>A0A7J0A953_9BACE</name>
<dbReference type="Proteomes" id="UP000491181">
    <property type="component" value="Unassembled WGS sequence"/>
</dbReference>
<evidence type="ECO:0000256" key="1">
    <source>
        <dbReference type="SAM" id="Phobius"/>
    </source>
</evidence>
<sequence length="160" mass="18110">MVADVEELLHVLVNGAVLQQRAFGFHACLHLLLVVLVVLAEHLHQRVVAVFQSEKGVLHLLRRDEVVTLHDFLIMPVDAYPHLVKHTVRFECRRASARDTSTFGVPQFRIDSQFAAELCLAAVHRDASHDGNCPVLFHYLTLEVEKSSIEATRSQRRTTI</sequence>
<proteinExistence type="predicted"/>
<organism evidence="2 3">
    <name type="scientific">Bacteroides acidifaciens</name>
    <dbReference type="NCBI Taxonomy" id="85831"/>
    <lineage>
        <taxon>Bacteria</taxon>
        <taxon>Pseudomonadati</taxon>
        <taxon>Bacteroidota</taxon>
        <taxon>Bacteroidia</taxon>
        <taxon>Bacteroidales</taxon>
        <taxon>Bacteroidaceae</taxon>
        <taxon>Bacteroides</taxon>
    </lineage>
</organism>
<comment type="caution">
    <text evidence="2">The sequence shown here is derived from an EMBL/GenBank/DDBJ whole genome shotgun (WGS) entry which is preliminary data.</text>
</comment>
<reference evidence="2 3" key="1">
    <citation type="journal article" date="2020" name="Microbiome">
        <title>Single-cell genomics of uncultured bacteria reveals dietary fiber responders in the mouse gut microbiota.</title>
        <authorList>
            <person name="Chijiiwa R."/>
            <person name="Hosokawa M."/>
            <person name="Kogawa M."/>
            <person name="Nishikawa Y."/>
            <person name="Ide K."/>
            <person name="Sakanashi C."/>
            <person name="Takahashi K."/>
            <person name="Takeyama H."/>
        </authorList>
    </citation>
    <scope>NUCLEOTIDE SEQUENCE [LARGE SCALE GENOMIC DNA]</scope>
    <source>
        <strain evidence="2">IMSAGC_001</strain>
    </source>
</reference>
<dbReference type="EMBL" id="BLLS01000304">
    <property type="protein sequence ID" value="GFH88690.1"/>
    <property type="molecule type" value="Genomic_DNA"/>
</dbReference>